<dbReference type="AlphaFoldDB" id="A0A150JUN4"/>
<organism evidence="1 2">
    <name type="scientific">Heyndrickxia coagulans</name>
    <name type="common">Weizmannia coagulans</name>
    <dbReference type="NCBI Taxonomy" id="1398"/>
    <lineage>
        <taxon>Bacteria</taxon>
        <taxon>Bacillati</taxon>
        <taxon>Bacillota</taxon>
        <taxon>Bacilli</taxon>
        <taxon>Bacillales</taxon>
        <taxon>Bacillaceae</taxon>
        <taxon>Heyndrickxia</taxon>
    </lineage>
</organism>
<dbReference type="EMBL" id="LQYG01000083">
    <property type="protein sequence ID" value="KYC60801.1"/>
    <property type="molecule type" value="Genomic_DNA"/>
</dbReference>
<sequence length="47" mass="5454">MTQPEKMCPKCRHAVERKHKMKKPVFFAELLLVLSDMKGPGRLAENE</sequence>
<dbReference type="Proteomes" id="UP000075288">
    <property type="component" value="Unassembled WGS sequence"/>
</dbReference>
<dbReference type="PATRIC" id="fig|1398.26.peg.660"/>
<protein>
    <submittedName>
        <fullName evidence="1">Uncharacterized protein</fullName>
    </submittedName>
</protein>
<evidence type="ECO:0000313" key="2">
    <source>
        <dbReference type="Proteomes" id="UP000075288"/>
    </source>
</evidence>
<accession>A0A150JUN4</accession>
<proteinExistence type="predicted"/>
<evidence type="ECO:0000313" key="1">
    <source>
        <dbReference type="EMBL" id="KYC60801.1"/>
    </source>
</evidence>
<comment type="caution">
    <text evidence="1">The sequence shown here is derived from an EMBL/GenBank/DDBJ whole genome shotgun (WGS) entry which is preliminary data.</text>
</comment>
<reference evidence="1 2" key="1">
    <citation type="submission" date="2016-01" db="EMBL/GenBank/DDBJ databases">
        <title>Genome Sequences of Twelve Sporeforming Bacillus Species Isolated from Foods.</title>
        <authorList>
            <person name="Berendsen E.M."/>
            <person name="Wells-Bennik M.H."/>
            <person name="Krawcyk A.O."/>
            <person name="De Jong A."/>
            <person name="Holsappel S."/>
            <person name="Eijlander R.T."/>
            <person name="Kuipers O.P."/>
        </authorList>
    </citation>
    <scope>NUCLEOTIDE SEQUENCE [LARGE SCALE GENOMIC DNA]</scope>
    <source>
        <strain evidence="1 2">B4098</strain>
    </source>
</reference>
<name>A0A150JUN4_HEYCO</name>
<gene>
    <name evidence="1" type="ORF">B4098_3045</name>
</gene>